<evidence type="ECO:0000256" key="11">
    <source>
        <dbReference type="ARBA" id="ARBA00030876"/>
    </source>
</evidence>
<comment type="similarity">
    <text evidence="2">Belongs to the folylpolyglutamate synthase family.</text>
</comment>
<dbReference type="EMBL" id="LR899012">
    <property type="protein sequence ID" value="CAD7087138.1"/>
    <property type="molecule type" value="Genomic_DNA"/>
</dbReference>
<dbReference type="NCBIfam" id="TIGR01499">
    <property type="entry name" value="folC"/>
    <property type="match status" value="1"/>
</dbReference>
<evidence type="ECO:0000313" key="13">
    <source>
        <dbReference type="EMBL" id="CAD7087138.1"/>
    </source>
</evidence>
<dbReference type="AlphaFoldDB" id="A0A7R8UUA9"/>
<sequence>MPFVPRKNSTISTSYYNELGEPESYKEAMAALGMLQSKPKESADPNNLKDTWKYLYRSGITARDIDTLSVIHVAGTKGKSSACAICESILHSFGCKTGFFSSPHFISVTERYHINGRPITEKYFSKVFWKLYNTLDKYKEHAADLPTYFKFLTILGLHIFFDSNVDVAIIETGVGGLYDSTNIVRNVQTIGITSIGLDHSDVLGKSFEEVAAHKAGIIKPNANVFLAPVDYRVYDIFNAQAHERNANLFIIPDMSEYAFKKIPKQLSSRDQLQNINSSLGIQLAYDWLRRYRSNKLKNFKSGIVLDTSPEVVKGIESCRWPGMSHIVQVGNKTVYLNGADNINSLRTCIDWFKNLTDSSNKYRCLVFNPMPNTDVKVALLAIGNNINLEMALFVPDIHYHNKERHLDCEHTWQSSTLQIDMAEACSKFWSKISNMPPMKVKHFTSVLDAFLYLDKFYPDVEFDILVTGSMSVIGATRRALDRYRILII</sequence>
<dbReference type="InterPro" id="IPR036615">
    <property type="entry name" value="Mur_ligase_C_dom_sf"/>
</dbReference>
<keyword evidence="7" id="KW-0547">Nucleotide-binding</keyword>
<evidence type="ECO:0000256" key="5">
    <source>
        <dbReference type="ARBA" id="ARBA00022598"/>
    </source>
</evidence>
<dbReference type="GO" id="GO:0046872">
    <property type="term" value="F:metal ion binding"/>
    <property type="evidence" value="ECO:0007669"/>
    <property type="project" value="UniProtKB-KW"/>
</dbReference>
<keyword evidence="14" id="KW-1185">Reference proteome</keyword>
<dbReference type="Gene3D" id="3.90.190.20">
    <property type="entry name" value="Mur ligase, C-terminal domain"/>
    <property type="match status" value="1"/>
</dbReference>
<evidence type="ECO:0000256" key="4">
    <source>
        <dbReference type="ARBA" id="ARBA00022563"/>
    </source>
</evidence>
<evidence type="ECO:0000256" key="10">
    <source>
        <dbReference type="ARBA" id="ARBA00030592"/>
    </source>
</evidence>
<dbReference type="PANTHER" id="PTHR11136">
    <property type="entry name" value="FOLYLPOLYGLUTAMATE SYNTHASE-RELATED"/>
    <property type="match status" value="1"/>
</dbReference>
<evidence type="ECO:0000313" key="14">
    <source>
        <dbReference type="Proteomes" id="UP000594454"/>
    </source>
</evidence>
<evidence type="ECO:0000256" key="6">
    <source>
        <dbReference type="ARBA" id="ARBA00022723"/>
    </source>
</evidence>
<gene>
    <name evidence="13" type="ORF">HERILL_LOCUS9862</name>
</gene>
<dbReference type="SUPFAM" id="SSF53623">
    <property type="entry name" value="MurD-like peptide ligases, catalytic domain"/>
    <property type="match status" value="1"/>
</dbReference>
<dbReference type="UniPathway" id="UPA00850"/>
<organism evidence="13 14">
    <name type="scientific">Hermetia illucens</name>
    <name type="common">Black soldier fly</name>
    <dbReference type="NCBI Taxonomy" id="343691"/>
    <lineage>
        <taxon>Eukaryota</taxon>
        <taxon>Metazoa</taxon>
        <taxon>Ecdysozoa</taxon>
        <taxon>Arthropoda</taxon>
        <taxon>Hexapoda</taxon>
        <taxon>Insecta</taxon>
        <taxon>Pterygota</taxon>
        <taxon>Neoptera</taxon>
        <taxon>Endopterygota</taxon>
        <taxon>Diptera</taxon>
        <taxon>Brachycera</taxon>
        <taxon>Stratiomyomorpha</taxon>
        <taxon>Stratiomyidae</taxon>
        <taxon>Hermetiinae</taxon>
        <taxon>Hermetia</taxon>
    </lineage>
</organism>
<keyword evidence="8" id="KW-0067">ATP-binding</keyword>
<evidence type="ECO:0000256" key="2">
    <source>
        <dbReference type="ARBA" id="ARBA00008276"/>
    </source>
</evidence>
<name>A0A7R8UUA9_HERIL</name>
<evidence type="ECO:0000256" key="1">
    <source>
        <dbReference type="ARBA" id="ARBA00005150"/>
    </source>
</evidence>
<dbReference type="GO" id="GO:0006730">
    <property type="term" value="P:one-carbon metabolic process"/>
    <property type="evidence" value="ECO:0007669"/>
    <property type="project" value="UniProtKB-KW"/>
</dbReference>
<keyword evidence="9" id="KW-0460">Magnesium</keyword>
<protein>
    <recommendedName>
        <fullName evidence="3">tetrahydrofolate synthase</fullName>
        <ecNumber evidence="3">6.3.2.17</ecNumber>
    </recommendedName>
    <alternativeName>
        <fullName evidence="11">Folylpoly-gamma-glutamate synthetase</fullName>
    </alternativeName>
    <alternativeName>
        <fullName evidence="10">Tetrahydrofolylpolyglutamate synthase</fullName>
    </alternativeName>
</protein>
<keyword evidence="5" id="KW-0436">Ligase</keyword>
<dbReference type="EC" id="6.3.2.17" evidence="3"/>
<evidence type="ECO:0000256" key="12">
    <source>
        <dbReference type="ARBA" id="ARBA00047493"/>
    </source>
</evidence>
<dbReference type="InterPro" id="IPR018109">
    <property type="entry name" value="Folylpolyglutamate_synth_CS"/>
</dbReference>
<dbReference type="OrthoDB" id="5212574at2759"/>
<dbReference type="InterPro" id="IPR001645">
    <property type="entry name" value="Folylpolyglutamate_synth"/>
</dbReference>
<keyword evidence="4" id="KW-0554">One-carbon metabolism</keyword>
<accession>A0A7R8UUA9</accession>
<evidence type="ECO:0000256" key="8">
    <source>
        <dbReference type="ARBA" id="ARBA00022840"/>
    </source>
</evidence>
<comment type="catalytic activity">
    <reaction evidence="12">
        <text>(6S)-5,6,7,8-tetrahydrofolyl-(gamma-L-Glu)(n) + L-glutamate + ATP = (6S)-5,6,7,8-tetrahydrofolyl-(gamma-L-Glu)(n+1) + ADP + phosphate + H(+)</text>
        <dbReference type="Rhea" id="RHEA:10580"/>
        <dbReference type="Rhea" id="RHEA-COMP:14738"/>
        <dbReference type="Rhea" id="RHEA-COMP:14740"/>
        <dbReference type="ChEBI" id="CHEBI:15378"/>
        <dbReference type="ChEBI" id="CHEBI:29985"/>
        <dbReference type="ChEBI" id="CHEBI:30616"/>
        <dbReference type="ChEBI" id="CHEBI:43474"/>
        <dbReference type="ChEBI" id="CHEBI:141005"/>
        <dbReference type="ChEBI" id="CHEBI:456216"/>
        <dbReference type="EC" id="6.3.2.17"/>
    </reaction>
</comment>
<evidence type="ECO:0000256" key="9">
    <source>
        <dbReference type="ARBA" id="ARBA00022842"/>
    </source>
</evidence>
<dbReference type="PANTHER" id="PTHR11136:SF5">
    <property type="entry name" value="FOLYLPOLYGLUTAMATE SYNTHASE, MITOCHONDRIAL"/>
    <property type="match status" value="1"/>
</dbReference>
<proteinExistence type="inferred from homology"/>
<keyword evidence="6" id="KW-0479">Metal-binding</keyword>
<dbReference type="GO" id="GO:0005524">
    <property type="term" value="F:ATP binding"/>
    <property type="evidence" value="ECO:0007669"/>
    <property type="project" value="UniProtKB-KW"/>
</dbReference>
<dbReference type="PROSITE" id="PS01012">
    <property type="entry name" value="FOLYLPOLYGLU_SYNT_2"/>
    <property type="match status" value="1"/>
</dbReference>
<dbReference type="Gene3D" id="3.40.1190.10">
    <property type="entry name" value="Mur-like, catalytic domain"/>
    <property type="match status" value="1"/>
</dbReference>
<dbReference type="InterPro" id="IPR036565">
    <property type="entry name" value="Mur-like_cat_sf"/>
</dbReference>
<dbReference type="Proteomes" id="UP000594454">
    <property type="component" value="Chromosome 4"/>
</dbReference>
<dbReference type="PROSITE" id="PS01011">
    <property type="entry name" value="FOLYLPOLYGLU_SYNT_1"/>
    <property type="match status" value="1"/>
</dbReference>
<evidence type="ECO:0000256" key="3">
    <source>
        <dbReference type="ARBA" id="ARBA00013025"/>
    </source>
</evidence>
<dbReference type="GO" id="GO:0005829">
    <property type="term" value="C:cytosol"/>
    <property type="evidence" value="ECO:0007669"/>
    <property type="project" value="TreeGrafter"/>
</dbReference>
<dbReference type="SUPFAM" id="SSF53244">
    <property type="entry name" value="MurD-like peptide ligases, peptide-binding domain"/>
    <property type="match status" value="1"/>
</dbReference>
<evidence type="ECO:0000256" key="7">
    <source>
        <dbReference type="ARBA" id="ARBA00022741"/>
    </source>
</evidence>
<dbReference type="GO" id="GO:0005739">
    <property type="term" value="C:mitochondrion"/>
    <property type="evidence" value="ECO:0007669"/>
    <property type="project" value="TreeGrafter"/>
</dbReference>
<reference evidence="13 14" key="1">
    <citation type="submission" date="2020-11" db="EMBL/GenBank/DDBJ databases">
        <authorList>
            <person name="Wallbank WR R."/>
            <person name="Pardo Diaz C."/>
            <person name="Kozak K."/>
            <person name="Martin S."/>
            <person name="Jiggins C."/>
            <person name="Moest M."/>
            <person name="Warren A I."/>
            <person name="Generalovic N T."/>
            <person name="Byers J.R.P. K."/>
            <person name="Montejo-Kovacevich G."/>
            <person name="Yen C E."/>
        </authorList>
    </citation>
    <scope>NUCLEOTIDE SEQUENCE [LARGE SCALE GENOMIC DNA]</scope>
</reference>
<comment type="pathway">
    <text evidence="1">Cofactor biosynthesis; tetrahydrofolylpolyglutamate biosynthesis.</text>
</comment>
<dbReference type="GO" id="GO:0004326">
    <property type="term" value="F:tetrahydrofolylpolyglutamate synthase activity"/>
    <property type="evidence" value="ECO:0007669"/>
    <property type="project" value="UniProtKB-EC"/>
</dbReference>
<dbReference type="InParanoid" id="A0A7R8UUA9"/>